<name>A0ABR2JKP5_9EUKA</name>
<comment type="caution">
    <text evidence="1">The sequence shown here is derived from an EMBL/GenBank/DDBJ whole genome shotgun (WGS) entry which is preliminary data.</text>
</comment>
<reference evidence="1 2" key="1">
    <citation type="submission" date="2024-04" db="EMBL/GenBank/DDBJ databases">
        <title>Tritrichomonas musculus Genome.</title>
        <authorList>
            <person name="Alves-Ferreira E."/>
            <person name="Grigg M."/>
            <person name="Lorenzi H."/>
            <person name="Galac M."/>
        </authorList>
    </citation>
    <scope>NUCLEOTIDE SEQUENCE [LARGE SCALE GENOMIC DNA]</scope>
    <source>
        <strain evidence="1 2">EAF2021</strain>
    </source>
</reference>
<organism evidence="1 2">
    <name type="scientific">Tritrichomonas musculus</name>
    <dbReference type="NCBI Taxonomy" id="1915356"/>
    <lineage>
        <taxon>Eukaryota</taxon>
        <taxon>Metamonada</taxon>
        <taxon>Parabasalia</taxon>
        <taxon>Tritrichomonadida</taxon>
        <taxon>Tritrichomonadidae</taxon>
        <taxon>Tritrichomonas</taxon>
    </lineage>
</organism>
<keyword evidence="2" id="KW-1185">Reference proteome</keyword>
<dbReference type="EMBL" id="JAPFFF010000011">
    <property type="protein sequence ID" value="KAK8878479.1"/>
    <property type="molecule type" value="Genomic_DNA"/>
</dbReference>
<gene>
    <name evidence="1" type="ORF">M9Y10_005254</name>
</gene>
<protein>
    <submittedName>
        <fullName evidence="1">Uncharacterized protein</fullName>
    </submittedName>
</protein>
<sequence length="468" mass="52867">MKSLRSLKKMFSNMTFYAKYGIEVDLLIPQLIFQLKHNKDGAELIDKLKEKLPDYVSDPNLMNLDYEILLKIVNLKSLQDDNDNFEKVFNFCLNYLDEHRNDKNCSGLFATLNVSKISVDNQRELESRPYFDRSVLKDSLGKALTNIDLSLKEIIDYITEKKARRAERLEDNNDINIANPPLFYPDFAAMTNKGWNNTTVTSEFWVFAYAATNGHTAPSTVRVCNKKNFCVAGNNSYYGASSITIPIKRSQSITFTANTSQSQQAFFAPFKTNNEVVGLPNYSEAKPKVWNNKNFAECNGWIYACSGANGDKAYITLNDSNSLYFSYHGNSYNSFGSILIPISRGDSYLAYHSYNPHSLLFIPAKENEQTGFPDYNKESPLAWGEQFTANESGWIYVQCMSISCNSNNPQYSPGNLTVNGTNFVISQIYAGNQMLSSLFMPISKGDKCCANGGNSNQMIYFYPFIKEG</sequence>
<evidence type="ECO:0000313" key="2">
    <source>
        <dbReference type="Proteomes" id="UP001470230"/>
    </source>
</evidence>
<evidence type="ECO:0000313" key="1">
    <source>
        <dbReference type="EMBL" id="KAK8878479.1"/>
    </source>
</evidence>
<accession>A0ABR2JKP5</accession>
<dbReference type="Proteomes" id="UP001470230">
    <property type="component" value="Unassembled WGS sequence"/>
</dbReference>
<proteinExistence type="predicted"/>